<proteinExistence type="predicted"/>
<evidence type="ECO:0000313" key="3">
    <source>
        <dbReference type="EMBL" id="EPY25721.1"/>
    </source>
</evidence>
<reference evidence="2" key="2">
    <citation type="submission" date="2013-03" db="EMBL/GenBank/DDBJ databases">
        <authorList>
            <person name="Motta M.C.M."/>
            <person name="Martins A.C.A."/>
            <person name="Preta C.M.C.C."/>
            <person name="Silva R."/>
            <person name="de Souza S.S."/>
            <person name="Klein C.C."/>
            <person name="de Almeida L.G.P."/>
            <person name="Cunha O.L."/>
            <person name="Colabardini A.C."/>
            <person name="Lima B.A."/>
            <person name="Machado C.R."/>
            <person name="Soares C.M.A."/>
            <person name="de Menezes C.B.A."/>
            <person name="Bartolomeu D.C."/>
            <person name="Grisard E.C."/>
            <person name="Fantinatti-Garboggini F."/>
            <person name="Rodrigues-Luiz G.F."/>
            <person name="Wagner G."/>
            <person name="Goldman G.H."/>
            <person name="Fietto J.L.R."/>
            <person name="Ciapina L.P."/>
            <person name="Brocchi M."/>
            <person name="Elias M.C."/>
            <person name="Goldman M.H.S."/>
            <person name="Sagot M.-F."/>
            <person name="Pereira M."/>
            <person name="Stoco P.H."/>
            <person name="Teixeira S.M.R."/>
            <person name="de Mendonca-Neto R.P."/>
            <person name="Maciel T.E.F."/>
            <person name="Mendes T.A.O."/>
            <person name="Urmenyi T.P."/>
            <person name="Teixeira M.M.G."/>
            <person name="de Camargo E.F.P."/>
            <person name="de Sousa W."/>
            <person name="Schenkman S."/>
            <person name="de Vasconcelos A.T.R."/>
        </authorList>
    </citation>
    <scope>NUCLEOTIDE SEQUENCE</scope>
</reference>
<dbReference type="EMBL" id="ATMH01006522">
    <property type="protein sequence ID" value="EPY25721.1"/>
    <property type="molecule type" value="Genomic_DNA"/>
</dbReference>
<feature type="region of interest" description="Disordered" evidence="1">
    <location>
        <begin position="284"/>
        <end position="306"/>
    </location>
</feature>
<dbReference type="EMBL" id="ATMH01009278">
    <property type="protein sequence ID" value="EPY19825.1"/>
    <property type="molecule type" value="Genomic_DNA"/>
</dbReference>
<dbReference type="Proteomes" id="UP000015354">
    <property type="component" value="Unassembled WGS sequence"/>
</dbReference>
<organism evidence="2 5">
    <name type="scientific">Strigomonas culicis</name>
    <dbReference type="NCBI Taxonomy" id="28005"/>
    <lineage>
        <taxon>Eukaryota</taxon>
        <taxon>Discoba</taxon>
        <taxon>Euglenozoa</taxon>
        <taxon>Kinetoplastea</taxon>
        <taxon>Metakinetoplastina</taxon>
        <taxon>Trypanosomatida</taxon>
        <taxon>Trypanosomatidae</taxon>
        <taxon>Strigomonadinae</taxon>
        <taxon>Strigomonas</taxon>
    </lineage>
</organism>
<reference evidence="2 5" key="1">
    <citation type="journal article" date="2013" name="PLoS ONE">
        <title>Predicting the Proteins of Angomonas deanei, Strigomonas culicis and Their Respective Endosymbionts Reveals New Aspects of the Trypanosomatidae Family.</title>
        <authorList>
            <person name="Motta M.C."/>
            <person name="Martins A.C."/>
            <person name="de Souza S.S."/>
            <person name="Catta-Preta C.M."/>
            <person name="Silva R."/>
            <person name="Klein C.C."/>
            <person name="de Almeida L.G."/>
            <person name="de Lima Cunha O."/>
            <person name="Ciapina L.P."/>
            <person name="Brocchi M."/>
            <person name="Colabardini A.C."/>
            <person name="de Araujo Lima B."/>
            <person name="Machado C.R."/>
            <person name="de Almeida Soares C.M."/>
            <person name="Probst C.M."/>
            <person name="de Menezes C.B."/>
            <person name="Thompson C.E."/>
            <person name="Bartholomeu D.C."/>
            <person name="Gradia D.F."/>
            <person name="Pavoni D.P."/>
            <person name="Grisard E.C."/>
            <person name="Fantinatti-Garboggini F."/>
            <person name="Marchini F.K."/>
            <person name="Rodrigues-Luiz G.F."/>
            <person name="Wagner G."/>
            <person name="Goldman G.H."/>
            <person name="Fietto J.L."/>
            <person name="Elias M.C."/>
            <person name="Goldman M.H."/>
            <person name="Sagot M.F."/>
            <person name="Pereira M."/>
            <person name="Stoco P.H."/>
            <person name="de Mendonca-Neto R.P."/>
            <person name="Teixeira S.M."/>
            <person name="Maciel T.E."/>
            <person name="de Oliveira Mendes T.A."/>
            <person name="Urmenyi T.P."/>
            <person name="de Souza W."/>
            <person name="Schenkman S."/>
            <person name="de Vasconcelos A.T."/>
        </authorList>
    </citation>
    <scope>NUCLEOTIDE SEQUENCE [LARGE SCALE GENOMIC DNA]</scope>
</reference>
<comment type="caution">
    <text evidence="2">The sequence shown here is derived from an EMBL/GenBank/DDBJ whole genome shotgun (WGS) entry which is preliminary data.</text>
</comment>
<gene>
    <name evidence="4" type="ORF">STCU_05430</name>
    <name evidence="3" type="ORF">STCU_06522</name>
    <name evidence="2" type="ORF">STCU_09278</name>
</gene>
<dbReference type="AlphaFoldDB" id="S9VA10"/>
<keyword evidence="5" id="KW-1185">Reference proteome</keyword>
<protein>
    <submittedName>
        <fullName evidence="2">Uncharacterized protein</fullName>
    </submittedName>
</protein>
<dbReference type="EMBL" id="ATMH01005430">
    <property type="protein sequence ID" value="EPY27908.1"/>
    <property type="molecule type" value="Genomic_DNA"/>
</dbReference>
<evidence type="ECO:0000313" key="5">
    <source>
        <dbReference type="Proteomes" id="UP000015354"/>
    </source>
</evidence>
<dbReference type="OrthoDB" id="275837at2759"/>
<name>S9VA10_9TRYP</name>
<evidence type="ECO:0000256" key="1">
    <source>
        <dbReference type="SAM" id="MobiDB-lite"/>
    </source>
</evidence>
<accession>S9VA10</accession>
<evidence type="ECO:0000313" key="2">
    <source>
        <dbReference type="EMBL" id="EPY19825.1"/>
    </source>
</evidence>
<evidence type="ECO:0000313" key="4">
    <source>
        <dbReference type="EMBL" id="EPY27908.1"/>
    </source>
</evidence>
<sequence length="306" mass="35421">MSAFSHISRNRYLLVHDALRAVAGPQSQIAAFVKQKKPFQCDMLVNSTLTDPELAARDPEYVANFAKLLQEKLGTCSLVPHTNRIDVIFRDRQLLMLALGAPKEAIHHISRGEEINAEPEHHLRPRLRISIGFDEDLFQQQCDLLINLAARNLEKFSYTHMRYSHVIETCEPLRDYFKAHNEDFRAVIPPVLYWQVHGYLLTQSFYCRTFQDVLGTITRSFVKYYGEMPLNNPFCDGEDLNTINVVRWFCEAWKVLPPAEQDRVLVLQSEAFCQQVEAELRAEEAQKKKEEAARQEVVNRRSDGQE</sequence>